<dbReference type="InterPro" id="IPR008181">
    <property type="entry name" value="dUTPase"/>
</dbReference>
<dbReference type="GO" id="GO:0046081">
    <property type="term" value="P:dUTP catabolic process"/>
    <property type="evidence" value="ECO:0007669"/>
    <property type="project" value="InterPro"/>
</dbReference>
<evidence type="ECO:0000256" key="3">
    <source>
        <dbReference type="ARBA" id="ARBA00022801"/>
    </source>
</evidence>
<evidence type="ECO:0000256" key="4">
    <source>
        <dbReference type="ARBA" id="ARBA00023080"/>
    </source>
</evidence>
<dbReference type="SUPFAM" id="SSF51283">
    <property type="entry name" value="dUTPase-like"/>
    <property type="match status" value="1"/>
</dbReference>
<keyword evidence="4" id="KW-0546">Nucleotide metabolism</keyword>
<evidence type="ECO:0000256" key="2">
    <source>
        <dbReference type="ARBA" id="ARBA00012379"/>
    </source>
</evidence>
<evidence type="ECO:0000259" key="5">
    <source>
        <dbReference type="Pfam" id="PF00692"/>
    </source>
</evidence>
<dbReference type="CDD" id="cd07557">
    <property type="entry name" value="trimeric_dUTPase"/>
    <property type="match status" value="1"/>
</dbReference>
<accession>A0A6M3IWK2</accession>
<reference evidence="6" key="1">
    <citation type="submission" date="2020-03" db="EMBL/GenBank/DDBJ databases">
        <title>The deep terrestrial virosphere.</title>
        <authorList>
            <person name="Holmfeldt K."/>
            <person name="Nilsson E."/>
            <person name="Simone D."/>
            <person name="Lopez-Fernandez M."/>
            <person name="Wu X."/>
            <person name="de Brujin I."/>
            <person name="Lundin D."/>
            <person name="Andersson A."/>
            <person name="Bertilsson S."/>
            <person name="Dopson M."/>
        </authorList>
    </citation>
    <scope>NUCLEOTIDE SEQUENCE</scope>
    <source>
        <strain evidence="6">MM415B00949</strain>
    </source>
</reference>
<dbReference type="NCBIfam" id="TIGR00576">
    <property type="entry name" value="dut"/>
    <property type="match status" value="1"/>
</dbReference>
<dbReference type="PANTHER" id="PTHR11241">
    <property type="entry name" value="DEOXYURIDINE 5'-TRIPHOSPHATE NUCLEOTIDOHYDROLASE"/>
    <property type="match status" value="1"/>
</dbReference>
<gene>
    <name evidence="6" type="ORF">MM415B00949_0021</name>
</gene>
<evidence type="ECO:0000256" key="1">
    <source>
        <dbReference type="ARBA" id="ARBA00006581"/>
    </source>
</evidence>
<dbReference type="InterPro" id="IPR029054">
    <property type="entry name" value="dUTPase-like"/>
</dbReference>
<dbReference type="AlphaFoldDB" id="A0A6M3IWK2"/>
<dbReference type="InterPro" id="IPR036157">
    <property type="entry name" value="dUTPase-like_sf"/>
</dbReference>
<dbReference type="EC" id="3.6.1.23" evidence="2"/>
<dbReference type="Gene3D" id="2.70.40.10">
    <property type="match status" value="1"/>
</dbReference>
<organism evidence="6">
    <name type="scientific">viral metagenome</name>
    <dbReference type="NCBI Taxonomy" id="1070528"/>
    <lineage>
        <taxon>unclassified sequences</taxon>
        <taxon>metagenomes</taxon>
        <taxon>organismal metagenomes</taxon>
    </lineage>
</organism>
<dbReference type="GO" id="GO:0006226">
    <property type="term" value="P:dUMP biosynthetic process"/>
    <property type="evidence" value="ECO:0007669"/>
    <property type="project" value="InterPro"/>
</dbReference>
<dbReference type="GO" id="GO:0004170">
    <property type="term" value="F:dUTP diphosphatase activity"/>
    <property type="evidence" value="ECO:0007669"/>
    <property type="project" value="UniProtKB-EC"/>
</dbReference>
<keyword evidence="3" id="KW-0378">Hydrolase</keyword>
<dbReference type="NCBIfam" id="NF001862">
    <property type="entry name" value="PRK00601.1"/>
    <property type="match status" value="1"/>
</dbReference>
<dbReference type="Pfam" id="PF00692">
    <property type="entry name" value="dUTPase"/>
    <property type="match status" value="1"/>
</dbReference>
<proteinExistence type="inferred from homology"/>
<comment type="similarity">
    <text evidence="1">Belongs to the dUTPase family.</text>
</comment>
<dbReference type="GO" id="GO:0000287">
    <property type="term" value="F:magnesium ion binding"/>
    <property type="evidence" value="ECO:0007669"/>
    <property type="project" value="InterPro"/>
</dbReference>
<sequence>MTQTIKIKKIHPKAIVPKIATKDSACFDLCSCEDFTLGNGYFRRARTGLIFEIPKGWHVKLYNRSGMAARGIIIPNAPGIIDSDYRGEIIVMLYGLFLKKQEIFQIGNRIAQGELVKGEPVEFSVVSKLSDTERGSGGFGSTGK</sequence>
<dbReference type="PANTHER" id="PTHR11241:SF0">
    <property type="entry name" value="DEOXYURIDINE 5'-TRIPHOSPHATE NUCLEOTIDOHYDROLASE"/>
    <property type="match status" value="1"/>
</dbReference>
<dbReference type="InterPro" id="IPR033704">
    <property type="entry name" value="dUTPase_trimeric"/>
</dbReference>
<evidence type="ECO:0000313" key="6">
    <source>
        <dbReference type="EMBL" id="QJA61397.1"/>
    </source>
</evidence>
<dbReference type="EMBL" id="MT141440">
    <property type="protein sequence ID" value="QJA61397.1"/>
    <property type="molecule type" value="Genomic_DNA"/>
</dbReference>
<feature type="domain" description="dUTPase-like" evidence="5">
    <location>
        <begin position="14"/>
        <end position="143"/>
    </location>
</feature>
<name>A0A6M3IWK2_9ZZZZ</name>
<protein>
    <recommendedName>
        <fullName evidence="2">dUTP diphosphatase</fullName>
        <ecNumber evidence="2">3.6.1.23</ecNumber>
    </recommendedName>
</protein>